<reference evidence="3" key="2">
    <citation type="submission" date="2023-06" db="EMBL/GenBank/DDBJ databases">
        <authorList>
            <person name="Ma L."/>
            <person name="Liu K.-W."/>
            <person name="Li Z."/>
            <person name="Hsiao Y.-Y."/>
            <person name="Qi Y."/>
            <person name="Fu T."/>
            <person name="Tang G."/>
            <person name="Zhang D."/>
            <person name="Sun W.-H."/>
            <person name="Liu D.-K."/>
            <person name="Li Y."/>
            <person name="Chen G.-Z."/>
            <person name="Liu X.-D."/>
            <person name="Liao X.-Y."/>
            <person name="Jiang Y.-T."/>
            <person name="Yu X."/>
            <person name="Hao Y."/>
            <person name="Huang J."/>
            <person name="Zhao X.-W."/>
            <person name="Ke S."/>
            <person name="Chen Y.-Y."/>
            <person name="Wu W.-L."/>
            <person name="Hsu J.-L."/>
            <person name="Lin Y.-F."/>
            <person name="Huang M.-D."/>
            <person name="Li C.-Y."/>
            <person name="Huang L."/>
            <person name="Wang Z.-W."/>
            <person name="Zhao X."/>
            <person name="Zhong W.-Y."/>
            <person name="Peng D.-H."/>
            <person name="Ahmad S."/>
            <person name="Lan S."/>
            <person name="Zhang J.-S."/>
            <person name="Tsai W.-C."/>
            <person name="Van De Peer Y."/>
            <person name="Liu Z.-J."/>
        </authorList>
    </citation>
    <scope>NUCLEOTIDE SEQUENCE</scope>
    <source>
        <strain evidence="3">SCP</strain>
        <tissue evidence="3">Leaves</tissue>
    </source>
</reference>
<comment type="caution">
    <text evidence="3">The sequence shown here is derived from an EMBL/GenBank/DDBJ whole genome shotgun (WGS) entry which is preliminary data.</text>
</comment>
<evidence type="ECO:0000313" key="4">
    <source>
        <dbReference type="Proteomes" id="UP001179952"/>
    </source>
</evidence>
<evidence type="ECO:0000256" key="1">
    <source>
        <dbReference type="SAM" id="MobiDB-lite"/>
    </source>
</evidence>
<feature type="compositionally biased region" description="Low complexity" evidence="1">
    <location>
        <begin position="376"/>
        <end position="391"/>
    </location>
</feature>
<proteinExistence type="predicted"/>
<name>A0AAV8ZWR7_ACOGR</name>
<keyword evidence="4" id="KW-1185">Reference proteome</keyword>
<evidence type="ECO:0000259" key="2">
    <source>
        <dbReference type="Pfam" id="PF14111"/>
    </source>
</evidence>
<dbReference type="Proteomes" id="UP001179952">
    <property type="component" value="Unassembled WGS sequence"/>
</dbReference>
<feature type="region of interest" description="Disordered" evidence="1">
    <location>
        <begin position="482"/>
        <end position="540"/>
    </location>
</feature>
<dbReference type="AlphaFoldDB" id="A0AAV8ZWR7"/>
<dbReference type="PANTHER" id="PTHR33233:SF17">
    <property type="entry name" value="DUF4283 DOMAIN-CONTAINING PROTEIN"/>
    <property type="match status" value="1"/>
</dbReference>
<feature type="compositionally biased region" description="Low complexity" evidence="1">
    <location>
        <begin position="10"/>
        <end position="23"/>
    </location>
</feature>
<feature type="compositionally biased region" description="Polar residues" evidence="1">
    <location>
        <begin position="562"/>
        <end position="584"/>
    </location>
</feature>
<sequence>MKGKGAHPLENSSSVSPTVPSNEAPVHSLSPTPPSRIPTSSSLQAKISSIPLHFPAMPVRGAHESGTTQVKKQRRPVAVPPPSTTQLTKSWGSLFQRENLLSTSSSLRYIEPTIDGANTVAALNPEVYSKHIKQWDQAIVGYIIGKIPVYTPFLSFLKKKWKPKGDFQLLLHGNGFFTVKFDLVKDFNVVLEGGPWTMDHQPFIVRKWTPEARMEQERLTSIPLWIRLPNLPLHLWEADCLSRIGSTIGVPLYADSATLCYKRASYARICMEVQASKALPESVLVELAPRNRESFKVEYDWKPTACQHCKTFGHDEVCCVMKPVYTVAPEKGGKVTKNASHLKGKEKVVAQWQEVHKPHTNPNRKLLSDAIKASASAPSSGKNSIPSSSNKAALSQDNPNVEISVLESQVPQRQQFVEQENPMTQPLCSNKFALLQDEDADGEDQQQQVESEEQKYQSKTTRAEGVVQQQQLESQKQQQQFGVARLQSKQAKEAQPLPTASKVKQQQFEREEQQLHIGPSRVESDDQQQQLESQKQHWDALVQGKQAREVQPLSIVPEVNKPVQSGSPSFSGELMESQQPITLSNKEKKN</sequence>
<feature type="region of interest" description="Disordered" evidence="1">
    <location>
        <begin position="58"/>
        <end position="83"/>
    </location>
</feature>
<feature type="domain" description="DUF4283" evidence="2">
    <location>
        <begin position="133"/>
        <end position="214"/>
    </location>
</feature>
<feature type="region of interest" description="Disordered" evidence="1">
    <location>
        <begin position="373"/>
        <end position="396"/>
    </location>
</feature>
<feature type="region of interest" description="Disordered" evidence="1">
    <location>
        <begin position="439"/>
        <end position="462"/>
    </location>
</feature>
<reference evidence="3" key="1">
    <citation type="journal article" date="2023" name="Nat. Commun.">
        <title>Diploid and tetraploid genomes of Acorus and the evolution of monocots.</title>
        <authorList>
            <person name="Ma L."/>
            <person name="Liu K.W."/>
            <person name="Li Z."/>
            <person name="Hsiao Y.Y."/>
            <person name="Qi Y."/>
            <person name="Fu T."/>
            <person name="Tang G.D."/>
            <person name="Zhang D."/>
            <person name="Sun W.H."/>
            <person name="Liu D.K."/>
            <person name="Li Y."/>
            <person name="Chen G.Z."/>
            <person name="Liu X.D."/>
            <person name="Liao X.Y."/>
            <person name="Jiang Y.T."/>
            <person name="Yu X."/>
            <person name="Hao Y."/>
            <person name="Huang J."/>
            <person name="Zhao X.W."/>
            <person name="Ke S."/>
            <person name="Chen Y.Y."/>
            <person name="Wu W.L."/>
            <person name="Hsu J.L."/>
            <person name="Lin Y.F."/>
            <person name="Huang M.D."/>
            <person name="Li C.Y."/>
            <person name="Huang L."/>
            <person name="Wang Z.W."/>
            <person name="Zhao X."/>
            <person name="Zhong W.Y."/>
            <person name="Peng D.H."/>
            <person name="Ahmad S."/>
            <person name="Lan S."/>
            <person name="Zhang J.S."/>
            <person name="Tsai W.C."/>
            <person name="Van de Peer Y."/>
            <person name="Liu Z.J."/>
        </authorList>
    </citation>
    <scope>NUCLEOTIDE SEQUENCE</scope>
    <source>
        <strain evidence="3">SCP</strain>
    </source>
</reference>
<organism evidence="3 4">
    <name type="scientific">Acorus gramineus</name>
    <name type="common">Dwarf sweet flag</name>
    <dbReference type="NCBI Taxonomy" id="55184"/>
    <lineage>
        <taxon>Eukaryota</taxon>
        <taxon>Viridiplantae</taxon>
        <taxon>Streptophyta</taxon>
        <taxon>Embryophyta</taxon>
        <taxon>Tracheophyta</taxon>
        <taxon>Spermatophyta</taxon>
        <taxon>Magnoliopsida</taxon>
        <taxon>Liliopsida</taxon>
        <taxon>Acoraceae</taxon>
        <taxon>Acorus</taxon>
    </lineage>
</organism>
<evidence type="ECO:0000313" key="3">
    <source>
        <dbReference type="EMBL" id="KAK1256901.1"/>
    </source>
</evidence>
<dbReference type="InterPro" id="IPR025558">
    <property type="entry name" value="DUF4283"/>
</dbReference>
<accession>A0AAV8ZWR7</accession>
<protein>
    <recommendedName>
        <fullName evidence="2">DUF4283 domain-containing protein</fullName>
    </recommendedName>
</protein>
<gene>
    <name evidence="3" type="ORF">QJS04_geneDACA024325</name>
</gene>
<feature type="region of interest" description="Disordered" evidence="1">
    <location>
        <begin position="1"/>
        <end position="42"/>
    </location>
</feature>
<dbReference type="EMBL" id="JAUJYN010000072">
    <property type="protein sequence ID" value="KAK1256901.1"/>
    <property type="molecule type" value="Genomic_DNA"/>
</dbReference>
<dbReference type="PANTHER" id="PTHR33233">
    <property type="entry name" value="ENDONUCLEASE/EXONUCLEASE/PHOSPHATASE"/>
    <property type="match status" value="1"/>
</dbReference>
<dbReference type="Pfam" id="PF14111">
    <property type="entry name" value="DUF4283"/>
    <property type="match status" value="1"/>
</dbReference>
<feature type="region of interest" description="Disordered" evidence="1">
    <location>
        <begin position="553"/>
        <end position="590"/>
    </location>
</feature>